<evidence type="ECO:0000259" key="6">
    <source>
        <dbReference type="PROSITE" id="PS50157"/>
    </source>
</evidence>
<name>A0AAV2I4T0_LYMST</name>
<evidence type="ECO:0000256" key="3">
    <source>
        <dbReference type="ARBA" id="ARBA00022833"/>
    </source>
</evidence>
<protein>
    <recommendedName>
        <fullName evidence="10">Rabenosyn-5</fullName>
    </recommendedName>
</protein>
<dbReference type="InterPro" id="IPR036531">
    <property type="entry name" value="Rbsn_Rab-bd_sf"/>
</dbReference>
<dbReference type="Gene3D" id="3.30.40.10">
    <property type="entry name" value="Zinc/RING finger domain, C3HC4 (zinc finger)"/>
    <property type="match status" value="1"/>
</dbReference>
<dbReference type="PANTHER" id="PTHR13510">
    <property type="entry name" value="FYVE-FINGER-CONTAINING RAB5 EFFECTOR PROTEIN RABENOSYN-5-RELATED"/>
    <property type="match status" value="1"/>
</dbReference>
<feature type="domain" description="FYVE-type" evidence="7">
    <location>
        <begin position="151"/>
        <end position="245"/>
    </location>
</feature>
<keyword evidence="9" id="KW-1185">Reference proteome</keyword>
<feature type="compositionally biased region" description="Basic and acidic residues" evidence="5">
    <location>
        <begin position="392"/>
        <end position="419"/>
    </location>
</feature>
<evidence type="ECO:0000259" key="7">
    <source>
        <dbReference type="PROSITE" id="PS50178"/>
    </source>
</evidence>
<dbReference type="PROSITE" id="PS00028">
    <property type="entry name" value="ZINC_FINGER_C2H2_1"/>
    <property type="match status" value="1"/>
</dbReference>
<dbReference type="Gene3D" id="4.10.860.20">
    <property type="entry name" value="Rabenosyn, Rab binding domain"/>
    <property type="match status" value="1"/>
</dbReference>
<feature type="domain" description="C2H2-type" evidence="6">
    <location>
        <begin position="9"/>
        <end position="37"/>
    </location>
</feature>
<sequence length="528" mass="60901">MSADIIEGFLCPICMKDLGTVTQLQGHFEEEHSSEDKAVFQQLKGFFDKAKKRILGDKFEGELIQQSETTKREELVGLSGYDPSWWEDQEIGAIRSHTDSFKAIRDARVNHFVVETNKLLIRLDKLLSPDAPLDPKKRKAYEKAIVRWVPDNEVPACLSCARSFGILTRRHHCRLCGGIMCDRCSEFMASSYARKNHNYLVNPAHSFHGEGFLKRTNSNTSLNSLVGNEGESIMRVCRTCRKLLERRDVMTEQRNTKPPIVQIYDKMKMCIKDAELILPDYLPMVESLSQGETQYDYRQAQIMRTKLVKLYEAVDQLSKKIMVFDLNTEQGANPKQVHLQKSIRLYASNFMQENLMGLQALPSEEDYNKLRQRRAEEIQRKIAAERQAVMEAQERERQERERLERERLLKDLSPDDGPKLGHRRVASGGDVQKKKLLPNKNAFSIGSPKTHNRNPSDENVGKGWKPVEEVARVSKASDPMLQQMEIIKGYIRQAKQANRTDEIIMLEQNLQDLYAEYQRQRAKDHQSS</sequence>
<dbReference type="SMART" id="SM00064">
    <property type="entry name" value="FYVE"/>
    <property type="match status" value="1"/>
</dbReference>
<dbReference type="Pfam" id="PF11464">
    <property type="entry name" value="Rbsn"/>
    <property type="match status" value="1"/>
</dbReference>
<dbReference type="EMBL" id="CAXITT010000334">
    <property type="protein sequence ID" value="CAL1539277.1"/>
    <property type="molecule type" value="Genomic_DNA"/>
</dbReference>
<evidence type="ECO:0008006" key="10">
    <source>
        <dbReference type="Google" id="ProtNLM"/>
    </source>
</evidence>
<evidence type="ECO:0000256" key="1">
    <source>
        <dbReference type="ARBA" id="ARBA00022723"/>
    </source>
</evidence>
<dbReference type="InterPro" id="IPR000306">
    <property type="entry name" value="Znf_FYVE"/>
</dbReference>
<evidence type="ECO:0000256" key="4">
    <source>
        <dbReference type="PROSITE-ProRule" id="PRU00042"/>
    </source>
</evidence>
<accession>A0AAV2I4T0</accession>
<keyword evidence="1" id="KW-0479">Metal-binding</keyword>
<evidence type="ECO:0000256" key="2">
    <source>
        <dbReference type="ARBA" id="ARBA00022771"/>
    </source>
</evidence>
<organism evidence="8 9">
    <name type="scientific">Lymnaea stagnalis</name>
    <name type="common">Great pond snail</name>
    <name type="synonym">Helix stagnalis</name>
    <dbReference type="NCBI Taxonomy" id="6523"/>
    <lineage>
        <taxon>Eukaryota</taxon>
        <taxon>Metazoa</taxon>
        <taxon>Spiralia</taxon>
        <taxon>Lophotrochozoa</taxon>
        <taxon>Mollusca</taxon>
        <taxon>Gastropoda</taxon>
        <taxon>Heterobranchia</taxon>
        <taxon>Euthyneura</taxon>
        <taxon>Panpulmonata</taxon>
        <taxon>Hygrophila</taxon>
        <taxon>Lymnaeoidea</taxon>
        <taxon>Lymnaeidae</taxon>
        <taxon>Lymnaea</taxon>
    </lineage>
</organism>
<dbReference type="PROSITE" id="PS50178">
    <property type="entry name" value="ZF_FYVE"/>
    <property type="match status" value="1"/>
</dbReference>
<dbReference type="InterPro" id="IPR017455">
    <property type="entry name" value="Znf_FYVE-rel"/>
</dbReference>
<feature type="region of interest" description="Disordered" evidence="5">
    <location>
        <begin position="389"/>
        <end position="462"/>
    </location>
</feature>
<dbReference type="InterPro" id="IPR011011">
    <property type="entry name" value="Znf_FYVE_PHD"/>
</dbReference>
<dbReference type="PROSITE" id="PS50157">
    <property type="entry name" value="ZINC_FINGER_C2H2_2"/>
    <property type="match status" value="1"/>
</dbReference>
<dbReference type="AlphaFoldDB" id="A0AAV2I4T0"/>
<dbReference type="InterPro" id="IPR013083">
    <property type="entry name" value="Znf_RING/FYVE/PHD"/>
</dbReference>
<dbReference type="Pfam" id="PF01363">
    <property type="entry name" value="FYVE"/>
    <property type="match status" value="1"/>
</dbReference>
<dbReference type="SUPFAM" id="SSF57903">
    <property type="entry name" value="FYVE/PHD zinc finger"/>
    <property type="match status" value="1"/>
</dbReference>
<comment type="caution">
    <text evidence="8">The sequence shown here is derived from an EMBL/GenBank/DDBJ whole genome shotgun (WGS) entry which is preliminary data.</text>
</comment>
<proteinExistence type="predicted"/>
<dbReference type="InterPro" id="IPR013087">
    <property type="entry name" value="Znf_C2H2_type"/>
</dbReference>
<dbReference type="Proteomes" id="UP001497497">
    <property type="component" value="Unassembled WGS sequence"/>
</dbReference>
<keyword evidence="3" id="KW-0862">Zinc</keyword>
<evidence type="ECO:0000256" key="5">
    <source>
        <dbReference type="SAM" id="MobiDB-lite"/>
    </source>
</evidence>
<keyword evidence="2 4" id="KW-0863">Zinc-finger</keyword>
<dbReference type="InterPro" id="IPR021565">
    <property type="entry name" value="Rbsn_Rab-bd"/>
</dbReference>
<gene>
    <name evidence="8" type="ORF">GSLYS_00013096001</name>
</gene>
<dbReference type="GO" id="GO:0008270">
    <property type="term" value="F:zinc ion binding"/>
    <property type="evidence" value="ECO:0007669"/>
    <property type="project" value="UniProtKB-KW"/>
</dbReference>
<evidence type="ECO:0000313" key="8">
    <source>
        <dbReference type="EMBL" id="CAL1539277.1"/>
    </source>
</evidence>
<dbReference type="InterPro" id="IPR052727">
    <property type="entry name" value="Rab4/Rab5_effector"/>
</dbReference>
<evidence type="ECO:0000313" key="9">
    <source>
        <dbReference type="Proteomes" id="UP001497497"/>
    </source>
</evidence>
<dbReference type="PANTHER" id="PTHR13510:SF44">
    <property type="entry name" value="RABENOSYN-5"/>
    <property type="match status" value="1"/>
</dbReference>
<dbReference type="SUPFAM" id="SSF140125">
    <property type="entry name" value="Rabenosyn-5 Rab-binding domain-like"/>
    <property type="match status" value="1"/>
</dbReference>
<reference evidence="8 9" key="1">
    <citation type="submission" date="2024-04" db="EMBL/GenBank/DDBJ databases">
        <authorList>
            <consortium name="Genoscope - CEA"/>
            <person name="William W."/>
        </authorList>
    </citation>
    <scope>NUCLEOTIDE SEQUENCE [LARGE SCALE GENOMIC DNA]</scope>
</reference>